<dbReference type="SMART" id="SM00248">
    <property type="entry name" value="ANK"/>
    <property type="match status" value="7"/>
</dbReference>
<keyword evidence="1" id="KW-0677">Repeat</keyword>
<dbReference type="Gene3D" id="1.25.40.20">
    <property type="entry name" value="Ankyrin repeat-containing domain"/>
    <property type="match status" value="4"/>
</dbReference>
<dbReference type="EMBL" id="JAHRIN010008737">
    <property type="protein sequence ID" value="MEQ2193853.1"/>
    <property type="molecule type" value="Genomic_DNA"/>
</dbReference>
<dbReference type="SUPFAM" id="SSF48403">
    <property type="entry name" value="Ankyrin repeat"/>
    <property type="match status" value="1"/>
</dbReference>
<feature type="repeat" description="ANK" evidence="3">
    <location>
        <begin position="15"/>
        <end position="47"/>
    </location>
</feature>
<gene>
    <name evidence="4" type="ORF">XENOCAPTIV_016114</name>
</gene>
<dbReference type="Proteomes" id="UP001434883">
    <property type="component" value="Unassembled WGS sequence"/>
</dbReference>
<dbReference type="PANTHER" id="PTHR24161">
    <property type="entry name" value="ANK_REP_REGION DOMAIN-CONTAINING PROTEIN-RELATED"/>
    <property type="match status" value="1"/>
</dbReference>
<feature type="repeat" description="ANK" evidence="3">
    <location>
        <begin position="48"/>
        <end position="81"/>
    </location>
</feature>
<evidence type="ECO:0000256" key="1">
    <source>
        <dbReference type="ARBA" id="ARBA00022737"/>
    </source>
</evidence>
<keyword evidence="5" id="KW-1185">Reference proteome</keyword>
<evidence type="ECO:0000313" key="4">
    <source>
        <dbReference type="EMBL" id="MEQ2193853.1"/>
    </source>
</evidence>
<protein>
    <submittedName>
        <fullName evidence="4">Uncharacterized protein</fullName>
    </submittedName>
</protein>
<accession>A0ABV0QE88</accession>
<dbReference type="Pfam" id="PF12796">
    <property type="entry name" value="Ank_2"/>
    <property type="match status" value="3"/>
</dbReference>
<dbReference type="InterPro" id="IPR002110">
    <property type="entry name" value="Ankyrin_rpt"/>
</dbReference>
<name>A0ABV0QE88_9TELE</name>
<feature type="repeat" description="ANK" evidence="3">
    <location>
        <begin position="183"/>
        <end position="215"/>
    </location>
</feature>
<dbReference type="PRINTS" id="PR01415">
    <property type="entry name" value="ANKYRIN"/>
</dbReference>
<comment type="caution">
    <text evidence="4">The sequence shown here is derived from an EMBL/GenBank/DDBJ whole genome shotgun (WGS) entry which is preliminary data.</text>
</comment>
<proteinExistence type="predicted"/>
<dbReference type="PANTHER" id="PTHR24161:SF119">
    <property type="entry name" value="ANKYRIN REPEAT DOMAIN 44"/>
    <property type="match status" value="1"/>
</dbReference>
<dbReference type="PROSITE" id="PS50088">
    <property type="entry name" value="ANK_REPEAT"/>
    <property type="match status" value="5"/>
</dbReference>
<evidence type="ECO:0000256" key="2">
    <source>
        <dbReference type="ARBA" id="ARBA00023043"/>
    </source>
</evidence>
<keyword evidence="2 3" id="KW-0040">ANK repeat</keyword>
<dbReference type="Pfam" id="PF00023">
    <property type="entry name" value="Ank"/>
    <property type="match status" value="1"/>
</dbReference>
<evidence type="ECO:0000313" key="5">
    <source>
        <dbReference type="Proteomes" id="UP001434883"/>
    </source>
</evidence>
<sequence length="316" mass="34311">MFPPAWRQIDEANAFGNTALHIACFNGQDAVVSELIDYGANVSQPNNKGFTPLHFAAASTHGALCLEFLVNNGADVNVQSRDGKSPLHMTAVHGRFTRSQTLIQNGGEIDSVDKDGNTPLHVAARYGHELLINTLITSGADCTRKLLSSGNSLSNGDKPSLFNVDCVKLLLSSGGEHNRRDKCGRTPLHYAAASRHFQCLETLVACGIDINATDQWGRSALHYAAASDLDRRRPFWTKSPHLLRGKEECVQCLLEQEASVLLGDSRGRTAIHLAAARGHASWLSELLSIACSESPSLPPLRDHSGYTPLHWACYYG</sequence>
<organism evidence="4 5">
    <name type="scientific">Xenoophorus captivus</name>
    <dbReference type="NCBI Taxonomy" id="1517983"/>
    <lineage>
        <taxon>Eukaryota</taxon>
        <taxon>Metazoa</taxon>
        <taxon>Chordata</taxon>
        <taxon>Craniata</taxon>
        <taxon>Vertebrata</taxon>
        <taxon>Euteleostomi</taxon>
        <taxon>Actinopterygii</taxon>
        <taxon>Neopterygii</taxon>
        <taxon>Teleostei</taxon>
        <taxon>Neoteleostei</taxon>
        <taxon>Acanthomorphata</taxon>
        <taxon>Ovalentaria</taxon>
        <taxon>Atherinomorphae</taxon>
        <taxon>Cyprinodontiformes</taxon>
        <taxon>Goodeidae</taxon>
        <taxon>Xenoophorus</taxon>
    </lineage>
</organism>
<evidence type="ECO:0000256" key="3">
    <source>
        <dbReference type="PROSITE-ProRule" id="PRU00023"/>
    </source>
</evidence>
<feature type="repeat" description="ANK" evidence="3">
    <location>
        <begin position="115"/>
        <end position="141"/>
    </location>
</feature>
<dbReference type="PROSITE" id="PS50297">
    <property type="entry name" value="ANK_REP_REGION"/>
    <property type="match status" value="5"/>
</dbReference>
<feature type="repeat" description="ANK" evidence="3">
    <location>
        <begin position="82"/>
        <end position="114"/>
    </location>
</feature>
<reference evidence="4 5" key="1">
    <citation type="submission" date="2021-06" db="EMBL/GenBank/DDBJ databases">
        <authorList>
            <person name="Palmer J.M."/>
        </authorList>
    </citation>
    <scope>NUCLEOTIDE SEQUENCE [LARGE SCALE GENOMIC DNA]</scope>
    <source>
        <strain evidence="4 5">XC_2019</strain>
        <tissue evidence="4">Muscle</tissue>
    </source>
</reference>
<dbReference type="InterPro" id="IPR036770">
    <property type="entry name" value="Ankyrin_rpt-contain_sf"/>
</dbReference>